<dbReference type="GO" id="GO:0005829">
    <property type="term" value="C:cytosol"/>
    <property type="evidence" value="ECO:0007669"/>
    <property type="project" value="TreeGrafter"/>
</dbReference>
<evidence type="ECO:0000313" key="17">
    <source>
        <dbReference type="Proteomes" id="UP000007799"/>
    </source>
</evidence>
<dbReference type="PROSITE" id="PS00450">
    <property type="entry name" value="ACONITASE_1"/>
    <property type="match status" value="1"/>
</dbReference>
<evidence type="ECO:0000256" key="11">
    <source>
        <dbReference type="ARBA" id="ARBA00023501"/>
    </source>
</evidence>
<feature type="region of interest" description="Disordered" evidence="13">
    <location>
        <begin position="509"/>
        <end position="537"/>
    </location>
</feature>
<dbReference type="SUPFAM" id="SSF52016">
    <property type="entry name" value="LeuD/IlvD-like"/>
    <property type="match status" value="1"/>
</dbReference>
<evidence type="ECO:0000259" key="15">
    <source>
        <dbReference type="Pfam" id="PF00694"/>
    </source>
</evidence>
<gene>
    <name evidence="16" type="ORF">PTSG_09116</name>
</gene>
<keyword evidence="17" id="KW-1185">Reference proteome</keyword>
<dbReference type="Gene3D" id="3.40.1060.10">
    <property type="entry name" value="Aconitase, Domain 2"/>
    <property type="match status" value="1"/>
</dbReference>
<dbReference type="AlphaFoldDB" id="F2UMS1"/>
<evidence type="ECO:0000256" key="10">
    <source>
        <dbReference type="ARBA" id="ARBA00023239"/>
    </source>
</evidence>
<keyword evidence="6 12" id="KW-0809">Transit peptide</keyword>
<keyword evidence="5 12" id="KW-0479">Metal-binding</keyword>
<evidence type="ECO:0000256" key="8">
    <source>
        <dbReference type="ARBA" id="ARBA00023014"/>
    </source>
</evidence>
<dbReference type="GO" id="GO:0003994">
    <property type="term" value="F:aconitate hydratase activity"/>
    <property type="evidence" value="ECO:0007669"/>
    <property type="project" value="UniProtKB-EC"/>
</dbReference>
<organism evidence="17">
    <name type="scientific">Salpingoeca rosetta (strain ATCC 50818 / BSB-021)</name>
    <dbReference type="NCBI Taxonomy" id="946362"/>
    <lineage>
        <taxon>Eukaryota</taxon>
        <taxon>Choanoflagellata</taxon>
        <taxon>Craspedida</taxon>
        <taxon>Salpingoecidae</taxon>
        <taxon>Salpingoeca</taxon>
    </lineage>
</organism>
<sequence length="780" mass="84158">MWLKTVVPVCARTARSARHVHTSASALGSGVPMSKFDNKEVDYDTMEKRLEAVRNRLNRPLTCSEKILYSHLDDPENQDIVRGESYLRLRPDRVAMQDATAQMAMLQFISSGLPRVAVPSTIHCDHLIEAKEGSAIDLERAITTNKEVYDFLASAGAKYGVGFWKPGSGIIHQIILENYAFPGVLLIGTDSHTPNGGGLGGLCIGVGGADAVDVMAGLPWELKCPKVIGVKLTGEMNGWTAPKDVILRVAKELTVAGGTGAIVEYHGPGVESMSCTGMGTICNMGAEIGATTSVFPYNERMAEYLRATNRANIADLADKHRTLLTPDDNCEYDQLIEIDLNTLEPYVNGPFSPDRGHTISEFGKAARENGWPLELSVGLIGSCTNSSYEDMSRAASIAQQAVDHGITAKSQFTITPGSEQIRATITRDGQADVLSKIGGVVLANACGPCIGQWAREDVPKGTPNSIITSYNRNFTSRNDGNPQTHAFVASPDIVTAMVLSGRLDFNPLTDELEGPNGPFKLQPPTGDELPSQGFDPGMDTYQAPPSDGSDLSVDVDPNSDRLQLLSPFPEWDGKDLENMEVLIKVKGKCTTDHISMAGPWLKYRGHLDNISNNMLIGAINSANDEANTVKNQLTGEYQGVPDVARAYKANNIPWVAIGEDNYGEGSSREHAALEPRHLGARAIIVKSFARIHETNLKKQGLLPLTFANPADYDLIAPEGAKVSIVGLDKFAPGEPLTATVTNPDGSSHEIKLNHTFNEGQIAWFKAGSALNHMKKMAERA</sequence>
<keyword evidence="8 12" id="KW-0411">Iron-sulfur</keyword>
<evidence type="ECO:0000313" key="16">
    <source>
        <dbReference type="EMBL" id="EGD78420.1"/>
    </source>
</evidence>
<comment type="subcellular location">
    <subcellularLocation>
        <location evidence="1 12">Mitochondrion</location>
    </subcellularLocation>
</comment>
<dbReference type="Proteomes" id="UP000007799">
    <property type="component" value="Unassembled WGS sequence"/>
</dbReference>
<dbReference type="PANTHER" id="PTHR43160:SF3">
    <property type="entry name" value="ACONITATE HYDRATASE, MITOCHONDRIAL"/>
    <property type="match status" value="1"/>
</dbReference>
<feature type="domain" description="Aconitase A/isopropylmalate dehydratase small subunit swivel" evidence="15">
    <location>
        <begin position="579"/>
        <end position="708"/>
    </location>
</feature>
<evidence type="ECO:0000256" key="2">
    <source>
        <dbReference type="ARBA" id="ARBA00004717"/>
    </source>
</evidence>
<dbReference type="InterPro" id="IPR015932">
    <property type="entry name" value="Aconitase_dom2"/>
</dbReference>
<dbReference type="GO" id="GO:0006099">
    <property type="term" value="P:tricarboxylic acid cycle"/>
    <property type="evidence" value="ECO:0007669"/>
    <property type="project" value="UniProtKB-KW"/>
</dbReference>
<keyword evidence="9 12" id="KW-0496">Mitochondrion</keyword>
<comment type="similarity">
    <text evidence="3 12">Belongs to the aconitase/IPM isomerase family.</text>
</comment>
<dbReference type="Pfam" id="PF00694">
    <property type="entry name" value="Aconitase_C"/>
    <property type="match status" value="1"/>
</dbReference>
<evidence type="ECO:0000256" key="6">
    <source>
        <dbReference type="ARBA" id="ARBA00022946"/>
    </source>
</evidence>
<dbReference type="InterPro" id="IPR036008">
    <property type="entry name" value="Aconitase_4Fe-4S_dom"/>
</dbReference>
<dbReference type="Gene3D" id="3.20.19.10">
    <property type="entry name" value="Aconitase, domain 4"/>
    <property type="match status" value="1"/>
</dbReference>
<name>F2UMS1_SALR5</name>
<accession>F2UMS1</accession>
<evidence type="ECO:0000256" key="12">
    <source>
        <dbReference type="RuleBase" id="RU362107"/>
    </source>
</evidence>
<evidence type="ECO:0000256" key="7">
    <source>
        <dbReference type="ARBA" id="ARBA00023004"/>
    </source>
</evidence>
<dbReference type="GeneID" id="16069914"/>
<dbReference type="FunFam" id="3.30.499.10:FF:000004">
    <property type="entry name" value="Aconitate hydratase, mitochondrial"/>
    <property type="match status" value="1"/>
</dbReference>
<dbReference type="FunFam" id="3.20.19.10:FF:000002">
    <property type="entry name" value="Aconitate hydratase, mitochondrial"/>
    <property type="match status" value="1"/>
</dbReference>
<evidence type="ECO:0000256" key="5">
    <source>
        <dbReference type="ARBA" id="ARBA00022723"/>
    </source>
</evidence>
<dbReference type="Gene3D" id="3.30.499.10">
    <property type="entry name" value="Aconitase, domain 3"/>
    <property type="match status" value="2"/>
</dbReference>
<keyword evidence="7 12" id="KW-0408">Iron</keyword>
<dbReference type="InterPro" id="IPR015928">
    <property type="entry name" value="Aconitase/3IPM_dehydase_swvl"/>
</dbReference>
<keyword evidence="10 12" id="KW-0456">Lyase</keyword>
<dbReference type="PRINTS" id="PR00415">
    <property type="entry name" value="ACONITASE"/>
</dbReference>
<protein>
    <recommendedName>
        <fullName evidence="12">Aconitate hydratase, mitochondrial</fullName>
        <shortName evidence="12">Aconitase</shortName>
        <ecNumber evidence="12">4.2.1.3</ecNumber>
    </recommendedName>
</protein>
<dbReference type="KEGG" id="sre:PTSG_09116"/>
<dbReference type="FunFam" id="3.40.1060.10:FF:000001">
    <property type="entry name" value="Aconitate hydratase, mitochondrial"/>
    <property type="match status" value="1"/>
</dbReference>
<dbReference type="PROSITE" id="PS01244">
    <property type="entry name" value="ACONITASE_2"/>
    <property type="match status" value="1"/>
</dbReference>
<dbReference type="GO" id="GO:0005739">
    <property type="term" value="C:mitochondrion"/>
    <property type="evidence" value="ECO:0007669"/>
    <property type="project" value="UniProtKB-SubCell"/>
</dbReference>
<dbReference type="Pfam" id="PF00330">
    <property type="entry name" value="Aconitase"/>
    <property type="match status" value="1"/>
</dbReference>
<evidence type="ECO:0000256" key="13">
    <source>
        <dbReference type="SAM" id="MobiDB-lite"/>
    </source>
</evidence>
<dbReference type="SUPFAM" id="SSF53732">
    <property type="entry name" value="Aconitase iron-sulfur domain"/>
    <property type="match status" value="1"/>
</dbReference>
<dbReference type="EMBL" id="GL832983">
    <property type="protein sequence ID" value="EGD78420.1"/>
    <property type="molecule type" value="Genomic_DNA"/>
</dbReference>
<dbReference type="eggNOG" id="KOG0453">
    <property type="taxonomic scope" value="Eukaryota"/>
</dbReference>
<dbReference type="InterPro" id="IPR018136">
    <property type="entry name" value="Aconitase_4Fe-4S_BS"/>
</dbReference>
<dbReference type="NCBIfam" id="TIGR01340">
    <property type="entry name" value="aconitase_mito"/>
    <property type="match status" value="1"/>
</dbReference>
<evidence type="ECO:0000259" key="14">
    <source>
        <dbReference type="Pfam" id="PF00330"/>
    </source>
</evidence>
<dbReference type="InterPro" id="IPR000573">
    <property type="entry name" value="AconitaseA/IPMdHydase_ssu_swvl"/>
</dbReference>
<dbReference type="PANTHER" id="PTHR43160">
    <property type="entry name" value="ACONITATE HYDRATASE B"/>
    <property type="match status" value="1"/>
</dbReference>
<dbReference type="InParanoid" id="F2UMS1"/>
<dbReference type="OMA" id="KKQGMLG"/>
<proteinExistence type="inferred from homology"/>
<dbReference type="GO" id="GO:0046872">
    <property type="term" value="F:metal ion binding"/>
    <property type="evidence" value="ECO:0007669"/>
    <property type="project" value="UniProtKB-UniRule"/>
</dbReference>
<dbReference type="STRING" id="946362.F2UMS1"/>
<dbReference type="RefSeq" id="XP_004989369.1">
    <property type="nucleotide sequence ID" value="XM_004989312.1"/>
</dbReference>
<evidence type="ECO:0000256" key="4">
    <source>
        <dbReference type="ARBA" id="ARBA00022532"/>
    </source>
</evidence>
<dbReference type="NCBIfam" id="NF005558">
    <property type="entry name" value="PRK07229.1"/>
    <property type="match status" value="1"/>
</dbReference>
<dbReference type="InterPro" id="IPR050926">
    <property type="entry name" value="Aconitase/IPM_isomerase"/>
</dbReference>
<evidence type="ECO:0000256" key="3">
    <source>
        <dbReference type="ARBA" id="ARBA00007185"/>
    </source>
</evidence>
<dbReference type="CDD" id="cd01584">
    <property type="entry name" value="AcnA_Mitochondrial"/>
    <property type="match status" value="1"/>
</dbReference>
<dbReference type="InterPro" id="IPR001030">
    <property type="entry name" value="Acoase/IPM_deHydtase_lsu_aba"/>
</dbReference>
<comment type="pathway">
    <text evidence="2">Carbohydrate metabolism; tricarboxylic acid cycle; isocitrate from oxaloacetate: step 2/2.</text>
</comment>
<dbReference type="FunFam" id="3.30.499.10:FF:000003">
    <property type="entry name" value="Aconitate hydratase, mitochondrial"/>
    <property type="match status" value="1"/>
</dbReference>
<dbReference type="InterPro" id="IPR006248">
    <property type="entry name" value="Aconitase_mito-like"/>
</dbReference>
<evidence type="ECO:0000256" key="9">
    <source>
        <dbReference type="ARBA" id="ARBA00023128"/>
    </source>
</evidence>
<reference evidence="16" key="1">
    <citation type="submission" date="2009-08" db="EMBL/GenBank/DDBJ databases">
        <title>Annotation of Salpingoeca rosetta.</title>
        <authorList>
            <consortium name="The Broad Institute Genome Sequencing Platform"/>
            <person name="Russ C."/>
            <person name="Cuomo C."/>
            <person name="Burger G."/>
            <person name="Gray M.W."/>
            <person name="Holland P.W.H."/>
            <person name="King N."/>
            <person name="Lang F.B.F."/>
            <person name="Roger A.J."/>
            <person name="Ruiz-Trillo I."/>
            <person name="Young S.K."/>
            <person name="Zeng Q."/>
            <person name="Gargeya S."/>
            <person name="Alvarado L."/>
            <person name="Berlin A."/>
            <person name="Chapman S.B."/>
            <person name="Chen Z."/>
            <person name="Freedman E."/>
            <person name="Gellesch M."/>
            <person name="Goldberg J."/>
            <person name="Griggs A."/>
            <person name="Gujja S."/>
            <person name="Heilman E."/>
            <person name="Heiman D."/>
            <person name="Howarth C."/>
            <person name="Mehta T."/>
            <person name="Neiman D."/>
            <person name="Pearson M."/>
            <person name="Roberts A."/>
            <person name="Saif S."/>
            <person name="Shea T."/>
            <person name="Shenoy N."/>
            <person name="Sisk P."/>
            <person name="Stolte C."/>
            <person name="Sykes S."/>
            <person name="White J."/>
            <person name="Yandava C."/>
            <person name="Haas B."/>
            <person name="Nusbaum C."/>
            <person name="Birren B."/>
        </authorList>
    </citation>
    <scope>NUCLEOTIDE SEQUENCE [LARGE SCALE GENOMIC DNA]</scope>
    <source>
        <strain evidence="16">ATCC 50818</strain>
    </source>
</reference>
<dbReference type="EC" id="4.2.1.3" evidence="12"/>
<dbReference type="InterPro" id="IPR015931">
    <property type="entry name" value="Acnase/IPM_dHydase_lsu_aba_1/3"/>
</dbReference>
<feature type="domain" description="Aconitase/3-isopropylmalate dehydratase large subunit alpha/beta/alpha" evidence="14">
    <location>
        <begin position="65"/>
        <end position="501"/>
    </location>
</feature>
<comment type="catalytic activity">
    <reaction evidence="11 12">
        <text>citrate = D-threo-isocitrate</text>
        <dbReference type="Rhea" id="RHEA:10336"/>
        <dbReference type="ChEBI" id="CHEBI:15562"/>
        <dbReference type="ChEBI" id="CHEBI:16947"/>
        <dbReference type="EC" id="4.2.1.3"/>
    </reaction>
</comment>
<dbReference type="OrthoDB" id="2224430at2759"/>
<dbReference type="GO" id="GO:0051539">
    <property type="term" value="F:4 iron, 4 sulfur cluster binding"/>
    <property type="evidence" value="ECO:0007669"/>
    <property type="project" value="UniProtKB-UniRule"/>
</dbReference>
<comment type="cofactor">
    <cofactor evidence="12">
        <name>[4Fe-4S] cluster</name>
        <dbReference type="ChEBI" id="CHEBI:49883"/>
    </cofactor>
    <text evidence="12">Binds 1 [4Fe-4S] cluster per subunit.</text>
</comment>
<evidence type="ECO:0000256" key="1">
    <source>
        <dbReference type="ARBA" id="ARBA00004173"/>
    </source>
</evidence>
<dbReference type="FunCoup" id="F2UMS1">
    <property type="interactions" value="1198"/>
</dbReference>
<keyword evidence="4" id="KW-0816">Tricarboxylic acid cycle</keyword>